<dbReference type="EMBL" id="JAUJEB010000004">
    <property type="protein sequence ID" value="MDN5213834.1"/>
    <property type="molecule type" value="Genomic_DNA"/>
</dbReference>
<dbReference type="Gene3D" id="3.20.20.140">
    <property type="entry name" value="Metal-dependent hydrolases"/>
    <property type="match status" value="2"/>
</dbReference>
<dbReference type="SUPFAM" id="SSF51338">
    <property type="entry name" value="Composite domain of metallo-dependent hydrolases"/>
    <property type="match status" value="2"/>
</dbReference>
<dbReference type="Proteomes" id="UP001172083">
    <property type="component" value="Unassembled WGS sequence"/>
</dbReference>
<keyword evidence="3" id="KW-1185">Reference proteome</keyword>
<dbReference type="InterPro" id="IPR032466">
    <property type="entry name" value="Metal_Hydrolase"/>
</dbReference>
<accession>A0ABT8L7U8</accession>
<proteinExistence type="predicted"/>
<dbReference type="InterPro" id="IPR051781">
    <property type="entry name" value="Metallo-dep_Hydrolase"/>
</dbReference>
<dbReference type="CDD" id="cd01309">
    <property type="entry name" value="Met_dep_hydrolase_C"/>
    <property type="match status" value="1"/>
</dbReference>
<feature type="domain" description="Amidohydrolase-related" evidence="1">
    <location>
        <begin position="856"/>
        <end position="941"/>
    </location>
</feature>
<evidence type="ECO:0000313" key="2">
    <source>
        <dbReference type="EMBL" id="MDN5213834.1"/>
    </source>
</evidence>
<dbReference type="RefSeq" id="WP_346759174.1">
    <property type="nucleotide sequence ID" value="NZ_JAUJEB010000004.1"/>
</dbReference>
<dbReference type="PANTHER" id="PTHR43135">
    <property type="entry name" value="ALPHA-D-RIBOSE 1-METHYLPHOSPHONATE 5-TRIPHOSPHATE DIPHOSPHATASE"/>
    <property type="match status" value="1"/>
</dbReference>
<dbReference type="Pfam" id="PF01979">
    <property type="entry name" value="Amidohydro_1"/>
    <property type="match status" value="2"/>
</dbReference>
<organism evidence="2 3">
    <name type="scientific">Agaribacillus aureus</name>
    <dbReference type="NCBI Taxonomy" id="3051825"/>
    <lineage>
        <taxon>Bacteria</taxon>
        <taxon>Pseudomonadati</taxon>
        <taxon>Bacteroidota</taxon>
        <taxon>Cytophagia</taxon>
        <taxon>Cytophagales</taxon>
        <taxon>Splendidivirgaceae</taxon>
        <taxon>Agaribacillus</taxon>
    </lineage>
</organism>
<dbReference type="SUPFAM" id="SSF51556">
    <property type="entry name" value="Metallo-dependent hydrolases"/>
    <property type="match status" value="1"/>
</dbReference>
<gene>
    <name evidence="2" type="ORF">QQ020_17300</name>
</gene>
<dbReference type="InterPro" id="IPR011059">
    <property type="entry name" value="Metal-dep_hydrolase_composite"/>
</dbReference>
<protein>
    <submittedName>
        <fullName evidence="2">Amidohydrolase family protein</fullName>
    </submittedName>
</protein>
<reference evidence="2" key="1">
    <citation type="submission" date="2023-06" db="EMBL/GenBank/DDBJ databases">
        <title>Genomic of Agaribacillus aureum.</title>
        <authorList>
            <person name="Wang G."/>
        </authorList>
    </citation>
    <scope>NUCLEOTIDE SEQUENCE</scope>
    <source>
        <strain evidence="2">BMA12</strain>
    </source>
</reference>
<comment type="caution">
    <text evidence="2">The sequence shown here is derived from an EMBL/GenBank/DDBJ whole genome shotgun (WGS) entry which is preliminary data.</text>
</comment>
<name>A0ABT8L7U8_9BACT</name>
<evidence type="ECO:0000259" key="1">
    <source>
        <dbReference type="Pfam" id="PF01979"/>
    </source>
</evidence>
<feature type="domain" description="Amidohydrolase-related" evidence="1">
    <location>
        <begin position="335"/>
        <end position="418"/>
    </location>
</feature>
<dbReference type="InterPro" id="IPR006680">
    <property type="entry name" value="Amidohydro-rel"/>
</dbReference>
<evidence type="ECO:0000313" key="3">
    <source>
        <dbReference type="Proteomes" id="UP001172083"/>
    </source>
</evidence>
<dbReference type="Gene3D" id="2.30.40.10">
    <property type="entry name" value="Urease, subunit C, domain 1"/>
    <property type="match status" value="1"/>
</dbReference>
<sequence>MKRVLSLILMIGIGSFTLRGQVTFPRNDVKDERSRAFIFKNATIIVDHQHTIKNGMLMIKDGKIQNVAQTLNVPEGYTVIDLEGKFVYPGLIDIYTSYGLPAVKKIQNNFWGREQIQSATKGAYNANQAIKPEYAAAEEFAMNSEKAKKLRNLGFGSVLSFRADGIARGSSVFATLGNDSENVSMLNTAVAAHYSFNKGSSTQSYPVSAMGYIALLRQTYLDAEWYKSLKTKPFTDQSLVAWNQLQSLPQIFETNNWLQLLRADRVGDEFGKQYIIKGGGDEYKRIQEVKATGASLIIPLNFPEAFDVEDPLDAMKLSLKQMLHWELAPTNPGILEKNGIEFAITTHRVESGKFWKNLRKAIGHGLSEETALKALTTIPARLINMDDMVGSLKTGMVANFLVTSGNLFSKDVVIYENWIQGKRYVINPMDQLELAGKYDLNFMGNSYNLEISGKPGKHSAKIIINDTTSVKVKMKVQRELVTLNFDIGDKEISDKEIRFSGWVDGKDIQGRGQLGNGDWVSWQALHRDDLSEEDKADPVADKADSDYGKVLYPYLGYGNAQVPTQKSLLFKNATVWTNESDGIMQNTDVLVKQGKIVKIGKNISDKAAEVIDATGKHLTSGIIDEHTHIAATSINDVATNSSMVRIGDVINPDDINIYRQLSGGVTAAQILHGSANPIGGQSALIKFRWGASPEAMKIKGADNYIKFALGENVKRSRSTASRRYPQTRMGVEQVYMDAFTNALEYEKEWKSYNKLSTRQKATADKPRRDLVHEAMLEIIRGQRFISCHSYVQSEINMLMHVADHFGFKVNTFTHILEGYKVADKMAAHGVGGSTFADWWAYKWEVRYAIPYNPILMQMAGVTVAINSDDAEMARRLNQEAAKSVKYGGMSEEDAWKMVTLNPAKLLHLDDRMGSIKVGKDADLVLWIDNPLSIYAKAEKTMVDGIIYYDMQEDLKKRKFIQHERARLVHKMKEAKKGGASTQKPFETSHVEFHCDVIVGDHVLYLGEH</sequence>
<dbReference type="PANTHER" id="PTHR43135:SF3">
    <property type="entry name" value="ALPHA-D-RIBOSE 1-METHYLPHOSPHONATE 5-TRIPHOSPHATE DIPHOSPHATASE"/>
    <property type="match status" value="1"/>
</dbReference>